<sequence>MEMRRMYCTNPLNGEFTTMR</sequence>
<reference evidence="1" key="1">
    <citation type="submission" date="2018-02" db="EMBL/GenBank/DDBJ databases">
        <title>Rhizophora mucronata_Transcriptome.</title>
        <authorList>
            <person name="Meera S.P."/>
            <person name="Sreeshan A."/>
            <person name="Augustine A."/>
        </authorList>
    </citation>
    <scope>NUCLEOTIDE SEQUENCE</scope>
    <source>
        <tissue evidence="1">Leaf</tissue>
    </source>
</reference>
<evidence type="ECO:0000313" key="1">
    <source>
        <dbReference type="EMBL" id="MBX63386.1"/>
    </source>
</evidence>
<dbReference type="EMBL" id="GGEC01082902">
    <property type="protein sequence ID" value="MBX63386.1"/>
    <property type="molecule type" value="Transcribed_RNA"/>
</dbReference>
<organism evidence="1">
    <name type="scientific">Rhizophora mucronata</name>
    <name type="common">Asiatic mangrove</name>
    <dbReference type="NCBI Taxonomy" id="61149"/>
    <lineage>
        <taxon>Eukaryota</taxon>
        <taxon>Viridiplantae</taxon>
        <taxon>Streptophyta</taxon>
        <taxon>Embryophyta</taxon>
        <taxon>Tracheophyta</taxon>
        <taxon>Spermatophyta</taxon>
        <taxon>Magnoliopsida</taxon>
        <taxon>eudicotyledons</taxon>
        <taxon>Gunneridae</taxon>
        <taxon>Pentapetalae</taxon>
        <taxon>rosids</taxon>
        <taxon>fabids</taxon>
        <taxon>Malpighiales</taxon>
        <taxon>Rhizophoraceae</taxon>
        <taxon>Rhizophora</taxon>
    </lineage>
</organism>
<accession>A0A2P2Q8R9</accession>
<proteinExistence type="predicted"/>
<dbReference type="AlphaFoldDB" id="A0A2P2Q8R9"/>
<name>A0A2P2Q8R9_RHIMU</name>
<protein>
    <submittedName>
        <fullName evidence="1">Uncharacterized protein</fullName>
    </submittedName>
</protein>